<reference evidence="6 7" key="1">
    <citation type="submission" date="2023-09" db="EMBL/GenBank/DDBJ databases">
        <authorList>
            <person name="Wang M."/>
        </authorList>
    </citation>
    <scope>NUCLEOTIDE SEQUENCE [LARGE SCALE GENOMIC DNA]</scope>
    <source>
        <strain evidence="6">GT-2023</strain>
        <tissue evidence="6">Liver</tissue>
    </source>
</reference>
<dbReference type="EMBL" id="JAYMGO010000004">
    <property type="protein sequence ID" value="KAL1276608.1"/>
    <property type="molecule type" value="Genomic_DNA"/>
</dbReference>
<protein>
    <recommendedName>
        <fullName evidence="8">SAP domain-containing protein</fullName>
    </recommendedName>
</protein>
<feature type="domain" description="Ubiquitin-like protease family profile" evidence="4">
    <location>
        <begin position="1014"/>
        <end position="1191"/>
    </location>
</feature>
<dbReference type="InterPro" id="IPR041300">
    <property type="entry name" value="CxC7"/>
</dbReference>
<keyword evidence="7" id="KW-1185">Reference proteome</keyword>
<dbReference type="Gene3D" id="1.10.720.30">
    <property type="entry name" value="SAP domain"/>
    <property type="match status" value="1"/>
</dbReference>
<evidence type="ECO:0000259" key="5">
    <source>
        <dbReference type="PROSITE" id="PS50800"/>
    </source>
</evidence>
<dbReference type="Pfam" id="PF18717">
    <property type="entry name" value="CxC4"/>
    <property type="match status" value="1"/>
</dbReference>
<accession>A0ABR3NIU7</accession>
<evidence type="ECO:0000256" key="1">
    <source>
        <dbReference type="ARBA" id="ARBA00005234"/>
    </source>
</evidence>
<evidence type="ECO:0000313" key="6">
    <source>
        <dbReference type="EMBL" id="KAL1276608.1"/>
    </source>
</evidence>
<feature type="domain" description="SAP" evidence="5">
    <location>
        <begin position="715"/>
        <end position="749"/>
    </location>
</feature>
<dbReference type="Gene3D" id="3.40.395.10">
    <property type="entry name" value="Adenoviral Proteinase, Chain A"/>
    <property type="match status" value="1"/>
</dbReference>
<dbReference type="PROSITE" id="PS50600">
    <property type="entry name" value="ULP_PROTEASE"/>
    <property type="match status" value="1"/>
</dbReference>
<evidence type="ECO:0000256" key="3">
    <source>
        <dbReference type="ARBA" id="ARBA00022801"/>
    </source>
</evidence>
<evidence type="ECO:0000313" key="7">
    <source>
        <dbReference type="Proteomes" id="UP001558613"/>
    </source>
</evidence>
<dbReference type="PROSITE" id="PS50800">
    <property type="entry name" value="SAP"/>
    <property type="match status" value="1"/>
</dbReference>
<evidence type="ECO:0000256" key="2">
    <source>
        <dbReference type="ARBA" id="ARBA00022670"/>
    </source>
</evidence>
<evidence type="ECO:0008006" key="8">
    <source>
        <dbReference type="Google" id="ProtNLM"/>
    </source>
</evidence>
<comment type="caution">
    <text evidence="6">The sequence shown here is derived from an EMBL/GenBank/DDBJ whole genome shotgun (WGS) entry which is preliminary data.</text>
</comment>
<organism evidence="6 7">
    <name type="scientific">Cirrhinus molitorella</name>
    <name type="common">mud carp</name>
    <dbReference type="NCBI Taxonomy" id="172907"/>
    <lineage>
        <taxon>Eukaryota</taxon>
        <taxon>Metazoa</taxon>
        <taxon>Chordata</taxon>
        <taxon>Craniata</taxon>
        <taxon>Vertebrata</taxon>
        <taxon>Euteleostomi</taxon>
        <taxon>Actinopterygii</taxon>
        <taxon>Neopterygii</taxon>
        <taxon>Teleostei</taxon>
        <taxon>Ostariophysi</taxon>
        <taxon>Cypriniformes</taxon>
        <taxon>Cyprinidae</taxon>
        <taxon>Labeoninae</taxon>
        <taxon>Labeonini</taxon>
        <taxon>Cirrhinus</taxon>
    </lineage>
</organism>
<keyword evidence="3" id="KW-0378">Hydrolase</keyword>
<dbReference type="InterPro" id="IPR039598">
    <property type="entry name" value="HMGXB3"/>
</dbReference>
<sequence length="1370" mass="155449">MHRTVLRHEKIALQRCQSCSNYHCPFCGPDVFKPTMELHIVENHVSNHLSLAVQHEEFLIAKCNLKCREQGHFHCCYCPNTVIRKVQIVKHLAACKKRQVPPTEPDTFEPAAISESTVTCEPIVQNASVDINEPVATCEPIVPIAPVAFNEPAVAEEVPLLVKSRLVPKKLRIQKKVQCIHCGVTVNKKNLDVHIKRKHTRRICDVTEDCHLPSQCIDPVSGIYAVEKSFRRPCSVIHIQKKTSSPHPVVACEMDECVSSVEFATRSGFQHFECIHLKSLQFCPWPSRIPVVLDEDVLEDMIAANVFGEQTKTTCVATKAAAIAAGVPLSVELNIGGPLTKKYISVYEPKVSYYSRLGRVIASYDSTRNTWHCPCAKPRRSCLHKNIARWHLFQLHRLLFVSSPIDRTVQNLAQEHASQKSSTLEYPPSGEGLKRMVRYLMKNKTLPAELPQKCITGSMTISDIPKHLVPKETVCSECPGNVALSEPVLITSKAKLITYTDIVEGFSTYYQMCSNCGLKYRYQEWTDGLHNFNDHLLISLHMCIILRHSLQTHHAISRAVEVLETTAQKKFPSKDKILHAYMHFEALTDHEYTYSCVKCGYHPAVVVMDLHKKAAFNMPVSDIPAPPPEYDGRVNMKDFWESVTAEIVCRGLLGSDCQNPFLVSPSYDYWAPWIGPRTRKEDTVLNTEYAKMHATRPATGGAELEVTEERLEELLTNLKVDVVRRLCKQCGLDPSGSKMDLVVRLRQEMRNRSSYDKVFQKVWGASGGWAVITCPCGVVYSLKFLIRAESPRDYADCLLSFKHFPNINIYDFARGLATHTNLREPECVPFRPYEGRLKEPTPENIKQAIEGTLKVNLIWLKEKKDNVDPDCHPVTGSAEHYALYDLFHEKNTKDTRDALRKIQIVPELAGWINSQCAEQLFSDMRKNNYFLNTLTPSGHIFLMRNIPHQYNTKRNKKMEDGIRKIVPQNAQLQLDENGRIIMAATASDGTPAATARLMYAEREIQDFRLWGCPKTLYDYVLDCTKPQDEVIGSVGTTVLRRADCVGLGTECELEATVANCCLSLICHLAGQRGLDVLAVDSYVLACWSPPHCIDPFESLPADAALKDCILFPIWTPGHWHLCVMKPKPKRIYILDSSDPCGFGQAYYVSMFSMIATKLVAGNWQLIKNKDIPSQKDSLNCGVFMLMYALYITFEWPFDFTQNDMPYIRECWLNLVLKCMSHKREAPSLEEDQVNYMYGCFKDHGILALPAFVLEDIFINVVLQEGDEAILTLALVCTHFRDLVTREAFRRRAHFLWLDSVTNWSAFSSYYKAEFYKMYRLETCVQCGDTFKNCIPGYVGRGRRGELIKIISEDSHPGFCSEFCQICADLL</sequence>
<dbReference type="PANTHER" id="PTHR17609:SF3">
    <property type="entry name" value="SAP DOMAIN-CONTAINING PROTEIN"/>
    <property type="match status" value="1"/>
</dbReference>
<dbReference type="InterPro" id="IPR003034">
    <property type="entry name" value="SAP_dom"/>
</dbReference>
<dbReference type="SUPFAM" id="SSF54001">
    <property type="entry name" value="Cysteine proteinases"/>
    <property type="match status" value="1"/>
</dbReference>
<gene>
    <name evidence="6" type="ORF">QQF64_036231</name>
</gene>
<dbReference type="InterPro" id="IPR036361">
    <property type="entry name" value="SAP_dom_sf"/>
</dbReference>
<dbReference type="InterPro" id="IPR003653">
    <property type="entry name" value="Peptidase_C48_C"/>
</dbReference>
<name>A0ABR3NIU7_9TELE</name>
<dbReference type="SUPFAM" id="SSF68906">
    <property type="entry name" value="SAP domain"/>
    <property type="match status" value="1"/>
</dbReference>
<dbReference type="PANTHER" id="PTHR17609">
    <property type="entry name" value="HMG DOMAIN-CONTAINING PROTEIN 3"/>
    <property type="match status" value="1"/>
</dbReference>
<dbReference type="InterPro" id="IPR038765">
    <property type="entry name" value="Papain-like_cys_pep_sf"/>
</dbReference>
<comment type="similarity">
    <text evidence="1">Belongs to the peptidase C48 family.</text>
</comment>
<dbReference type="InterPro" id="IPR040648">
    <property type="entry name" value="HMGXB3_CxC4"/>
</dbReference>
<keyword evidence="2" id="KW-0645">Protease</keyword>
<dbReference type="Pfam" id="PF02902">
    <property type="entry name" value="Peptidase_C48"/>
    <property type="match status" value="1"/>
</dbReference>
<evidence type="ECO:0000259" key="4">
    <source>
        <dbReference type="PROSITE" id="PS50600"/>
    </source>
</evidence>
<dbReference type="Pfam" id="PF18866">
    <property type="entry name" value="CxC7"/>
    <property type="match status" value="1"/>
</dbReference>
<dbReference type="Proteomes" id="UP001558613">
    <property type="component" value="Unassembled WGS sequence"/>
</dbReference>
<proteinExistence type="inferred from homology"/>